<proteinExistence type="inferred from homology"/>
<dbReference type="AlphaFoldDB" id="A0A1V9YV59"/>
<dbReference type="PROSITE" id="PS51352">
    <property type="entry name" value="THIOREDOXIN_2"/>
    <property type="match status" value="1"/>
</dbReference>
<dbReference type="GO" id="GO:0047134">
    <property type="term" value="F:protein-disulfide reductase [NAD(P)H] activity"/>
    <property type="evidence" value="ECO:0007669"/>
    <property type="project" value="UniProtKB-EC"/>
</dbReference>
<evidence type="ECO:0000313" key="9">
    <source>
        <dbReference type="EMBL" id="OQR89567.1"/>
    </source>
</evidence>
<dbReference type="InterPro" id="IPR013766">
    <property type="entry name" value="Thioredoxin_domain"/>
</dbReference>
<organism evidence="9 10">
    <name type="scientific">Thraustotheca clavata</name>
    <dbReference type="NCBI Taxonomy" id="74557"/>
    <lineage>
        <taxon>Eukaryota</taxon>
        <taxon>Sar</taxon>
        <taxon>Stramenopiles</taxon>
        <taxon>Oomycota</taxon>
        <taxon>Saprolegniomycetes</taxon>
        <taxon>Saprolegniales</taxon>
        <taxon>Achlyaceae</taxon>
        <taxon>Thraustotheca</taxon>
    </lineage>
</organism>
<comment type="catalytic activity">
    <reaction evidence="7">
        <text>[protein]-dithiol + NADP(+) = [protein]-disulfide + NADPH + H(+)</text>
        <dbReference type="Rhea" id="RHEA:18753"/>
        <dbReference type="Rhea" id="RHEA-COMP:10593"/>
        <dbReference type="Rhea" id="RHEA-COMP:10594"/>
        <dbReference type="ChEBI" id="CHEBI:15378"/>
        <dbReference type="ChEBI" id="CHEBI:29950"/>
        <dbReference type="ChEBI" id="CHEBI:50058"/>
        <dbReference type="ChEBI" id="CHEBI:57783"/>
        <dbReference type="ChEBI" id="CHEBI:58349"/>
        <dbReference type="EC" id="1.8.1.8"/>
    </reaction>
</comment>
<dbReference type="Proteomes" id="UP000243217">
    <property type="component" value="Unassembled WGS sequence"/>
</dbReference>
<gene>
    <name evidence="9" type="ORF">THRCLA_22670</name>
</gene>
<dbReference type="Pfam" id="PF13905">
    <property type="entry name" value="Thioredoxin_8"/>
    <property type="match status" value="1"/>
</dbReference>
<keyword evidence="2" id="KW-0677">Repeat</keyword>
<evidence type="ECO:0000313" key="10">
    <source>
        <dbReference type="Proteomes" id="UP000243217"/>
    </source>
</evidence>
<dbReference type="PANTHER" id="PTHR13871:SF96">
    <property type="entry name" value="THIOREDOXIN DOMAIN-CONTAINING PROTEIN"/>
    <property type="match status" value="1"/>
</dbReference>
<dbReference type="PANTHER" id="PTHR13871">
    <property type="entry name" value="THIOREDOXIN"/>
    <property type="match status" value="1"/>
</dbReference>
<evidence type="ECO:0000256" key="7">
    <source>
        <dbReference type="ARBA" id="ARBA00047804"/>
    </source>
</evidence>
<evidence type="ECO:0000256" key="4">
    <source>
        <dbReference type="ARBA" id="ARBA00023027"/>
    </source>
</evidence>
<dbReference type="SUPFAM" id="SSF52833">
    <property type="entry name" value="Thioredoxin-like"/>
    <property type="match status" value="1"/>
</dbReference>
<comment type="similarity">
    <text evidence="5">Belongs to the nucleoredoxin family.</text>
</comment>
<keyword evidence="4" id="KW-0520">NAD</keyword>
<comment type="caution">
    <text evidence="9">The sequence shown here is derived from an EMBL/GenBank/DDBJ whole genome shotgun (WGS) entry which is preliminary data.</text>
</comment>
<feature type="domain" description="Thioredoxin" evidence="8">
    <location>
        <begin position="1"/>
        <end position="149"/>
    </location>
</feature>
<evidence type="ECO:0000259" key="8">
    <source>
        <dbReference type="PROSITE" id="PS51352"/>
    </source>
</evidence>
<evidence type="ECO:0000256" key="2">
    <source>
        <dbReference type="ARBA" id="ARBA00022737"/>
    </source>
</evidence>
<dbReference type="EC" id="1.8.1.8" evidence="1"/>
<dbReference type="InterPro" id="IPR052259">
    <property type="entry name" value="Nucleoredoxin-like"/>
</dbReference>
<name>A0A1V9YV59_9STRA</name>
<keyword evidence="10" id="KW-1185">Reference proteome</keyword>
<accession>A0A1V9YV59</accession>
<evidence type="ECO:0000256" key="5">
    <source>
        <dbReference type="ARBA" id="ARBA00025782"/>
    </source>
</evidence>
<dbReference type="Gene3D" id="3.40.30.10">
    <property type="entry name" value="Glutaredoxin"/>
    <property type="match status" value="1"/>
</dbReference>
<dbReference type="InterPro" id="IPR036249">
    <property type="entry name" value="Thioredoxin-like_sf"/>
</dbReference>
<evidence type="ECO:0000256" key="6">
    <source>
        <dbReference type="ARBA" id="ARBA00047388"/>
    </source>
</evidence>
<evidence type="ECO:0000256" key="3">
    <source>
        <dbReference type="ARBA" id="ARBA00023002"/>
    </source>
</evidence>
<reference evidence="9 10" key="1">
    <citation type="journal article" date="2014" name="Genome Biol. Evol.">
        <title>The secreted proteins of Achlya hypogyna and Thraustotheca clavata identify the ancestral oomycete secretome and reveal gene acquisitions by horizontal gene transfer.</title>
        <authorList>
            <person name="Misner I."/>
            <person name="Blouin N."/>
            <person name="Leonard G."/>
            <person name="Richards T.A."/>
            <person name="Lane C.E."/>
        </authorList>
    </citation>
    <scope>NUCLEOTIDE SEQUENCE [LARGE SCALE GENOMIC DNA]</scope>
    <source>
        <strain evidence="9 10">ATCC 34112</strain>
    </source>
</reference>
<comment type="catalytic activity">
    <reaction evidence="6">
        <text>[protein]-dithiol + NAD(+) = [protein]-disulfide + NADH + H(+)</text>
        <dbReference type="Rhea" id="RHEA:18749"/>
        <dbReference type="Rhea" id="RHEA-COMP:10593"/>
        <dbReference type="Rhea" id="RHEA-COMP:10594"/>
        <dbReference type="ChEBI" id="CHEBI:15378"/>
        <dbReference type="ChEBI" id="CHEBI:29950"/>
        <dbReference type="ChEBI" id="CHEBI:50058"/>
        <dbReference type="ChEBI" id="CHEBI:57540"/>
        <dbReference type="ChEBI" id="CHEBI:57945"/>
        <dbReference type="EC" id="1.8.1.8"/>
    </reaction>
</comment>
<evidence type="ECO:0000256" key="1">
    <source>
        <dbReference type="ARBA" id="ARBA00012612"/>
    </source>
</evidence>
<dbReference type="OrthoDB" id="409136at2759"/>
<dbReference type="STRING" id="74557.A0A1V9YV59"/>
<dbReference type="EMBL" id="JNBS01002709">
    <property type="protein sequence ID" value="OQR89567.1"/>
    <property type="molecule type" value="Genomic_DNA"/>
</dbReference>
<sequence length="149" mass="16721">MSEALINLLGNEIQTTNGIVPTATALADKKVIGIYFSAHWCGPCRAFTPMLSTFYEDLIDFYDDVEIVFVSSDKEDAGFNEYWSQMNFPALPYVHRDIKAKLVETFGVEKIPCLVFVDAQGQLLTKDGVKMLNTARGSVDFVRNELIKQ</sequence>
<dbReference type="InterPro" id="IPR012336">
    <property type="entry name" value="Thioredoxin-like_fold"/>
</dbReference>
<protein>
    <recommendedName>
        <fullName evidence="1">protein-disulfide reductase</fullName>
        <ecNumber evidence="1">1.8.1.8</ecNumber>
    </recommendedName>
</protein>
<keyword evidence="3" id="KW-0560">Oxidoreductase</keyword>